<reference evidence="1 2" key="1">
    <citation type="submission" date="2018-11" db="EMBL/GenBank/DDBJ databases">
        <title>Genome sequencing and assembly of Clostridium tagluense strain A121.</title>
        <authorList>
            <person name="Murakami T."/>
            <person name="Segawa T."/>
            <person name="Shcherbakova V.A."/>
            <person name="Mori H."/>
            <person name="Yoshimura Y."/>
        </authorList>
    </citation>
    <scope>NUCLEOTIDE SEQUENCE [LARGE SCALE GENOMIC DNA]</scope>
    <source>
        <strain evidence="1 2">A121</strain>
    </source>
</reference>
<dbReference type="EMBL" id="BHYK01000010">
    <property type="protein sequence ID" value="GCD10505.1"/>
    <property type="molecule type" value="Genomic_DNA"/>
</dbReference>
<dbReference type="OrthoDB" id="1938377at2"/>
<comment type="caution">
    <text evidence="1">The sequence shown here is derived from an EMBL/GenBank/DDBJ whole genome shotgun (WGS) entry which is preliminary data.</text>
</comment>
<accession>A0A401ULV3</accession>
<name>A0A401ULV3_9CLOT</name>
<proteinExistence type="predicted"/>
<dbReference type="RefSeq" id="WP_125001244.1">
    <property type="nucleotide sequence ID" value="NZ_BHYK01000010.1"/>
</dbReference>
<evidence type="ECO:0000313" key="2">
    <source>
        <dbReference type="Proteomes" id="UP000287872"/>
    </source>
</evidence>
<sequence length="162" mass="18806">MAKNCIFNDKKICSNCGECEVCELNSNKKCNNCGKCLELEGYDVKAIKIDEVFEAEELEEELEDDFYDKDVINLSEVEENNSENENQDLSDSEGLIEFDEYNSLLAEQEHSNIDKDDFIPENEEVWEYIDDIDGMKDLLENEDDNSDLLHEEFPGLIRVRKI</sequence>
<gene>
    <name evidence="1" type="ORF">Ctaglu_21280</name>
</gene>
<protein>
    <submittedName>
        <fullName evidence="1">Zn-finger domain-containing protein</fullName>
    </submittedName>
</protein>
<organism evidence="1 2">
    <name type="scientific">Clostridium tagluense</name>
    <dbReference type="NCBI Taxonomy" id="360422"/>
    <lineage>
        <taxon>Bacteria</taxon>
        <taxon>Bacillati</taxon>
        <taxon>Bacillota</taxon>
        <taxon>Clostridia</taxon>
        <taxon>Eubacteriales</taxon>
        <taxon>Clostridiaceae</taxon>
        <taxon>Clostridium</taxon>
    </lineage>
</organism>
<dbReference type="Proteomes" id="UP000287872">
    <property type="component" value="Unassembled WGS sequence"/>
</dbReference>
<dbReference type="AlphaFoldDB" id="A0A401ULV3"/>
<evidence type="ECO:0000313" key="1">
    <source>
        <dbReference type="EMBL" id="GCD10505.1"/>
    </source>
</evidence>
<keyword evidence="2" id="KW-1185">Reference proteome</keyword>